<evidence type="ECO:0000313" key="3">
    <source>
        <dbReference type="EMBL" id="NLT80012.1"/>
    </source>
</evidence>
<dbReference type="SUPFAM" id="SSF56317">
    <property type="entry name" value="Carbon-nitrogen hydrolase"/>
    <property type="match status" value="1"/>
</dbReference>
<comment type="caution">
    <text evidence="3">The sequence shown here is derived from an EMBL/GenBank/DDBJ whole genome shotgun (WGS) entry which is preliminary data.</text>
</comment>
<proteinExistence type="predicted"/>
<evidence type="ECO:0000256" key="1">
    <source>
        <dbReference type="ARBA" id="ARBA00022801"/>
    </source>
</evidence>
<evidence type="ECO:0000259" key="2">
    <source>
        <dbReference type="PROSITE" id="PS50263"/>
    </source>
</evidence>
<dbReference type="GO" id="GO:0016811">
    <property type="term" value="F:hydrolase activity, acting on carbon-nitrogen (but not peptide) bonds, in linear amides"/>
    <property type="evidence" value="ECO:0007669"/>
    <property type="project" value="UniProtKB-ARBA"/>
</dbReference>
<dbReference type="EMBL" id="JAAXZR010000024">
    <property type="protein sequence ID" value="NLT80012.1"/>
    <property type="molecule type" value="Genomic_DNA"/>
</dbReference>
<dbReference type="PANTHER" id="PTHR43674:SF2">
    <property type="entry name" value="BETA-UREIDOPROPIONASE"/>
    <property type="match status" value="1"/>
</dbReference>
<dbReference type="AlphaFoldDB" id="A0A971D065"/>
<accession>A0A971D065</accession>
<evidence type="ECO:0000313" key="4">
    <source>
        <dbReference type="Proteomes" id="UP000767327"/>
    </source>
</evidence>
<dbReference type="InterPro" id="IPR036526">
    <property type="entry name" value="C-N_Hydrolase_sf"/>
</dbReference>
<dbReference type="RefSeq" id="WP_273174045.1">
    <property type="nucleotide sequence ID" value="NZ_JAAXZR010000024.1"/>
</dbReference>
<protein>
    <submittedName>
        <fullName evidence="3">Carbon-nitrogen hydrolase family protein</fullName>
    </submittedName>
</protein>
<gene>
    <name evidence="3" type="ORF">GXW98_07005</name>
</gene>
<dbReference type="InterPro" id="IPR050345">
    <property type="entry name" value="Aliph_Amidase/BUP"/>
</dbReference>
<dbReference type="Gene3D" id="3.60.110.10">
    <property type="entry name" value="Carbon-nitrogen hydrolase"/>
    <property type="match status" value="1"/>
</dbReference>
<organism evidence="3 4">
    <name type="scientific">Bifidobacterium crudilactis</name>
    <dbReference type="NCBI Taxonomy" id="327277"/>
    <lineage>
        <taxon>Bacteria</taxon>
        <taxon>Bacillati</taxon>
        <taxon>Actinomycetota</taxon>
        <taxon>Actinomycetes</taxon>
        <taxon>Bifidobacteriales</taxon>
        <taxon>Bifidobacteriaceae</taxon>
        <taxon>Bifidobacterium</taxon>
    </lineage>
</organism>
<feature type="domain" description="CN hydrolase" evidence="2">
    <location>
        <begin position="7"/>
        <end position="265"/>
    </location>
</feature>
<sequence>MTDTRNFTIALAQYAQIPLSDDESFDHFAQTVAAICAGHDAAGNSPELVAFPEMHLFGTGSLNEEDANRAQEAAAVEFPDTSSQPVSVVEASDSLLSKCANLAKKHGIWLVPGTFCERNPSGGIYNTAAVFSPDGLLVGSYRKICPWRPYERYIPGNSFTVVDLPGKGRLGLTICYDAWFPEIARQVAWLGADLILNLVRTTTPDRRQELVLARATAITNQVFVASVNAAAPQGVGDSVLVDAEGELLDVCRGDEEALLTRTIDLDMVDRVRRIGTAGSNRLWEQFRPDDDDIPLPLYEGHISAARWHPQSGPGRQR</sequence>
<reference evidence="3" key="2">
    <citation type="submission" date="2020-01" db="EMBL/GenBank/DDBJ databases">
        <authorList>
            <person name="Campanaro S."/>
        </authorList>
    </citation>
    <scope>NUCLEOTIDE SEQUENCE</scope>
    <source>
        <strain evidence="3">AS01afH2WH_6</strain>
    </source>
</reference>
<reference evidence="3" key="1">
    <citation type="journal article" date="2020" name="Biotechnol. Biofuels">
        <title>New insights from the biogas microbiome by comprehensive genome-resolved metagenomics of nearly 1600 species originating from multiple anaerobic digesters.</title>
        <authorList>
            <person name="Campanaro S."/>
            <person name="Treu L."/>
            <person name="Rodriguez-R L.M."/>
            <person name="Kovalovszki A."/>
            <person name="Ziels R.M."/>
            <person name="Maus I."/>
            <person name="Zhu X."/>
            <person name="Kougias P.G."/>
            <person name="Basile A."/>
            <person name="Luo G."/>
            <person name="Schluter A."/>
            <person name="Konstantinidis K.T."/>
            <person name="Angelidaki I."/>
        </authorList>
    </citation>
    <scope>NUCLEOTIDE SEQUENCE</scope>
    <source>
        <strain evidence="3">AS01afH2WH_6</strain>
    </source>
</reference>
<dbReference type="PROSITE" id="PS50263">
    <property type="entry name" value="CN_HYDROLASE"/>
    <property type="match status" value="1"/>
</dbReference>
<dbReference type="Pfam" id="PF00795">
    <property type="entry name" value="CN_hydrolase"/>
    <property type="match status" value="1"/>
</dbReference>
<name>A0A971D065_9BIFI</name>
<dbReference type="CDD" id="cd07197">
    <property type="entry name" value="nitrilase"/>
    <property type="match status" value="1"/>
</dbReference>
<dbReference type="InterPro" id="IPR003010">
    <property type="entry name" value="C-N_Hydrolase"/>
</dbReference>
<dbReference type="PANTHER" id="PTHR43674">
    <property type="entry name" value="NITRILASE C965.09-RELATED"/>
    <property type="match status" value="1"/>
</dbReference>
<dbReference type="Proteomes" id="UP000767327">
    <property type="component" value="Unassembled WGS sequence"/>
</dbReference>
<keyword evidence="1 3" id="KW-0378">Hydrolase</keyword>